<evidence type="ECO:0000313" key="8">
    <source>
        <dbReference type="EMBL" id="PMD58478.1"/>
    </source>
</evidence>
<feature type="domain" description="Rhodopsin" evidence="7">
    <location>
        <begin position="36"/>
        <end position="272"/>
    </location>
</feature>
<evidence type="ECO:0000256" key="6">
    <source>
        <dbReference type="SAM" id="Phobius"/>
    </source>
</evidence>
<comment type="similarity">
    <text evidence="5">Belongs to the SAT4 family.</text>
</comment>
<dbReference type="PANTHER" id="PTHR33048:SF47">
    <property type="entry name" value="INTEGRAL MEMBRANE PROTEIN-RELATED"/>
    <property type="match status" value="1"/>
</dbReference>
<evidence type="ECO:0000259" key="7">
    <source>
        <dbReference type="Pfam" id="PF20684"/>
    </source>
</evidence>
<dbReference type="InterPro" id="IPR049326">
    <property type="entry name" value="Rhodopsin_dom_fungi"/>
</dbReference>
<gene>
    <name evidence="8" type="ORF">K444DRAFT_591783</name>
</gene>
<feature type="transmembrane region" description="Helical" evidence="6">
    <location>
        <begin position="19"/>
        <end position="39"/>
    </location>
</feature>
<dbReference type="PANTHER" id="PTHR33048">
    <property type="entry name" value="PTH11-LIKE INTEGRAL MEMBRANE PROTEIN (AFU_ORTHOLOGUE AFUA_5G11245)"/>
    <property type="match status" value="1"/>
</dbReference>
<dbReference type="STRING" id="1095630.A0A2J6T635"/>
<keyword evidence="2 6" id="KW-0812">Transmembrane</keyword>
<proteinExistence type="inferred from homology"/>
<name>A0A2J6T635_9HELO</name>
<dbReference type="Pfam" id="PF20684">
    <property type="entry name" value="Fung_rhodopsin"/>
    <property type="match status" value="1"/>
</dbReference>
<dbReference type="GeneID" id="36586285"/>
<keyword evidence="9" id="KW-1185">Reference proteome</keyword>
<evidence type="ECO:0000256" key="1">
    <source>
        <dbReference type="ARBA" id="ARBA00004141"/>
    </source>
</evidence>
<sequence>MVSKCPAGVNCTHNRGPSIAPIILPIFVLAVLAVAARTYSRRLIRQSRTSSDFTIIAGLIFSASVTAMVLYSPRLGLGRHITEVPPEQIERLLISLYVGCILYAIAIVVIKISILLLYRSLFPTPGIDLATKIIGAVSVAWGLETALVGILSCRPMRAFWDITVTEKKCINTTAFFIANSAAHVIIDVAILTLPIRKVWPLKMSVQKKIVVSFMFLLGGFICIIGIIRLFFLATLKMTDVTYSLVDTYVWSSVETSVGVICACLPTLRPLFTKLFPKGGFETRVATAPQLYSTDRHQPHNQLDIENFERIPEYQLGNLSPGSDSNKAIVVTRVVKQEDRVGKLSLDSTKELWRYSH</sequence>
<evidence type="ECO:0000256" key="5">
    <source>
        <dbReference type="ARBA" id="ARBA00038359"/>
    </source>
</evidence>
<reference evidence="8 9" key="1">
    <citation type="submission" date="2016-04" db="EMBL/GenBank/DDBJ databases">
        <title>A degradative enzymes factory behind the ericoid mycorrhizal symbiosis.</title>
        <authorList>
            <consortium name="DOE Joint Genome Institute"/>
            <person name="Martino E."/>
            <person name="Morin E."/>
            <person name="Grelet G."/>
            <person name="Kuo A."/>
            <person name="Kohler A."/>
            <person name="Daghino S."/>
            <person name="Barry K."/>
            <person name="Choi C."/>
            <person name="Cichocki N."/>
            <person name="Clum A."/>
            <person name="Copeland A."/>
            <person name="Hainaut M."/>
            <person name="Haridas S."/>
            <person name="Labutti K."/>
            <person name="Lindquist E."/>
            <person name="Lipzen A."/>
            <person name="Khouja H.-R."/>
            <person name="Murat C."/>
            <person name="Ohm R."/>
            <person name="Olson A."/>
            <person name="Spatafora J."/>
            <person name="Veneault-Fourrey C."/>
            <person name="Henrissat B."/>
            <person name="Grigoriev I."/>
            <person name="Martin F."/>
            <person name="Perotto S."/>
        </authorList>
    </citation>
    <scope>NUCLEOTIDE SEQUENCE [LARGE SCALE GENOMIC DNA]</scope>
    <source>
        <strain evidence="8 9">E</strain>
    </source>
</reference>
<dbReference type="GO" id="GO:0016020">
    <property type="term" value="C:membrane"/>
    <property type="evidence" value="ECO:0007669"/>
    <property type="project" value="UniProtKB-SubCell"/>
</dbReference>
<feature type="transmembrane region" description="Helical" evidence="6">
    <location>
        <begin position="51"/>
        <end position="72"/>
    </location>
</feature>
<evidence type="ECO:0000313" key="9">
    <source>
        <dbReference type="Proteomes" id="UP000235371"/>
    </source>
</evidence>
<keyword evidence="3 6" id="KW-1133">Transmembrane helix</keyword>
<keyword evidence="4 6" id="KW-0472">Membrane</keyword>
<dbReference type="InParanoid" id="A0A2J6T635"/>
<feature type="transmembrane region" description="Helical" evidence="6">
    <location>
        <begin position="172"/>
        <end position="193"/>
    </location>
</feature>
<feature type="transmembrane region" description="Helical" evidence="6">
    <location>
        <begin position="129"/>
        <end position="152"/>
    </location>
</feature>
<dbReference type="InterPro" id="IPR052337">
    <property type="entry name" value="SAT4-like"/>
</dbReference>
<evidence type="ECO:0000256" key="3">
    <source>
        <dbReference type="ARBA" id="ARBA00022989"/>
    </source>
</evidence>
<dbReference type="OrthoDB" id="10017208at2759"/>
<evidence type="ECO:0000256" key="2">
    <source>
        <dbReference type="ARBA" id="ARBA00022692"/>
    </source>
</evidence>
<dbReference type="Proteomes" id="UP000235371">
    <property type="component" value="Unassembled WGS sequence"/>
</dbReference>
<dbReference type="EMBL" id="KZ613822">
    <property type="protein sequence ID" value="PMD58478.1"/>
    <property type="molecule type" value="Genomic_DNA"/>
</dbReference>
<comment type="subcellular location">
    <subcellularLocation>
        <location evidence="1">Membrane</location>
        <topology evidence="1">Multi-pass membrane protein</topology>
    </subcellularLocation>
</comment>
<evidence type="ECO:0000256" key="4">
    <source>
        <dbReference type="ARBA" id="ARBA00023136"/>
    </source>
</evidence>
<feature type="transmembrane region" description="Helical" evidence="6">
    <location>
        <begin position="213"/>
        <end position="235"/>
    </location>
</feature>
<dbReference type="RefSeq" id="XP_024735382.1">
    <property type="nucleotide sequence ID" value="XM_024878208.1"/>
</dbReference>
<dbReference type="AlphaFoldDB" id="A0A2J6T635"/>
<organism evidence="8 9">
    <name type="scientific">Hyaloscypha bicolor E</name>
    <dbReference type="NCBI Taxonomy" id="1095630"/>
    <lineage>
        <taxon>Eukaryota</taxon>
        <taxon>Fungi</taxon>
        <taxon>Dikarya</taxon>
        <taxon>Ascomycota</taxon>
        <taxon>Pezizomycotina</taxon>
        <taxon>Leotiomycetes</taxon>
        <taxon>Helotiales</taxon>
        <taxon>Hyaloscyphaceae</taxon>
        <taxon>Hyaloscypha</taxon>
        <taxon>Hyaloscypha bicolor</taxon>
    </lineage>
</organism>
<accession>A0A2J6T635</accession>
<protein>
    <recommendedName>
        <fullName evidence="7">Rhodopsin domain-containing protein</fullName>
    </recommendedName>
</protein>
<feature type="transmembrane region" description="Helical" evidence="6">
    <location>
        <begin position="92"/>
        <end position="117"/>
    </location>
</feature>